<dbReference type="InterPro" id="IPR028995">
    <property type="entry name" value="Glyco_hydro_57/38_cen_sf"/>
</dbReference>
<comment type="similarity">
    <text evidence="1 4">Belongs to the glycosyl hydrolase 57 family.</text>
</comment>
<evidence type="ECO:0000256" key="3">
    <source>
        <dbReference type="PIRSR" id="PIRSR640042-1"/>
    </source>
</evidence>
<dbReference type="GO" id="GO:0005576">
    <property type="term" value="C:extracellular region"/>
    <property type="evidence" value="ECO:0007669"/>
    <property type="project" value="TreeGrafter"/>
</dbReference>
<feature type="domain" description="1,4-alpha-glucan branching enzyme C-terminal" evidence="6">
    <location>
        <begin position="373"/>
        <end position="474"/>
    </location>
</feature>
<feature type="active site" description="Proton donor" evidence="3">
    <location>
        <position position="316"/>
    </location>
</feature>
<evidence type="ECO:0000259" key="5">
    <source>
        <dbReference type="Pfam" id="PF03065"/>
    </source>
</evidence>
<name>A0A0P6XMR8_9CHLR</name>
<comment type="caution">
    <text evidence="7">The sequence shown here is derived from an EMBL/GenBank/DDBJ whole genome shotgun (WGS) entry which is preliminary data.</text>
</comment>
<dbReference type="OrthoDB" id="9803279at2"/>
<evidence type="ECO:0000256" key="1">
    <source>
        <dbReference type="ARBA" id="ARBA00006821"/>
    </source>
</evidence>
<keyword evidence="2 4" id="KW-0119">Carbohydrate metabolism</keyword>
<evidence type="ECO:0000256" key="2">
    <source>
        <dbReference type="ARBA" id="ARBA00023277"/>
    </source>
</evidence>
<evidence type="ECO:0000256" key="4">
    <source>
        <dbReference type="RuleBase" id="RU361196"/>
    </source>
</evidence>
<dbReference type="GO" id="GO:0003844">
    <property type="term" value="F:1,4-alpha-glucan branching enzyme activity"/>
    <property type="evidence" value="ECO:0007669"/>
    <property type="project" value="InterPro"/>
</dbReference>
<dbReference type="AlphaFoldDB" id="A0A0P6XMR8"/>
<dbReference type="InterPro" id="IPR040042">
    <property type="entry name" value="Branching_enz_MT3115-like"/>
</dbReference>
<proteinExistence type="inferred from homology"/>
<dbReference type="Pfam" id="PF03065">
    <property type="entry name" value="Glyco_hydro_57"/>
    <property type="match status" value="1"/>
</dbReference>
<dbReference type="Gene3D" id="1.20.1430.10">
    <property type="entry name" value="Families 57/38 glycoside transferase, middle domain"/>
    <property type="match status" value="1"/>
</dbReference>
<dbReference type="InterPro" id="IPR037090">
    <property type="entry name" value="57_glycoside_trans_central"/>
</dbReference>
<evidence type="ECO:0000313" key="7">
    <source>
        <dbReference type="EMBL" id="KPL81147.1"/>
    </source>
</evidence>
<dbReference type="Gene3D" id="3.20.110.10">
    <property type="entry name" value="Glycoside hydrolase 38, N terminal domain"/>
    <property type="match status" value="1"/>
</dbReference>
<dbReference type="EMBL" id="LGKP01000035">
    <property type="protein sequence ID" value="KPL81147.1"/>
    <property type="molecule type" value="Genomic_DNA"/>
</dbReference>
<organism evidence="7 8">
    <name type="scientific">Herpetosiphon geysericola</name>
    <dbReference type="NCBI Taxonomy" id="70996"/>
    <lineage>
        <taxon>Bacteria</taxon>
        <taxon>Bacillati</taxon>
        <taxon>Chloroflexota</taxon>
        <taxon>Chloroflexia</taxon>
        <taxon>Herpetosiphonales</taxon>
        <taxon>Herpetosiphonaceae</taxon>
        <taxon>Herpetosiphon</taxon>
    </lineage>
</organism>
<sequence>MEKPTTNQPTDLCIIMHAHAPFVRQPGPSSHGEEELHGLMADCYIPLLRGLADLIEQNKAVKLGLAISPILLHQLNDPVVQKHMLHHLDEAIAQAERRLEAAKGGDEHSAYLAQFYLQLHQRTLHVFEKQWSRNIVAMTRELVEAEALEVLGHTATYPVPHLYDRPTLRTQVEVGTIALMHMLGQPPSVLWSAEDPVTPEWEQILKPLDMRALVGTANPELRGQALSWLSEARQTAVITPDQRLLTHIRSVGLGYPGDPLYRAPMLIPLDDGMLSRDGNAYDPFYAYARARQHARHFTAVLTETASNGQPLVIVADMELFGSGWFEGGLWLRTLLEELPSHFRLVTPSTLLKRHKPSVVVPPQHFSGIIDGRLSAAHRQLQAAVAEYPQAYGDREQVLNQAAREFLLAQSGDWDRWVGTPGADYANARRSDHLQKFDWLMQLLPHETLLPVAAREFAALQERDNPFPTLNYRLFGDFER</sequence>
<accession>A0A0P6XMR8</accession>
<dbReference type="InterPro" id="IPR011330">
    <property type="entry name" value="Glyco_hydro/deAcase_b/a-brl"/>
</dbReference>
<dbReference type="InterPro" id="IPR015293">
    <property type="entry name" value="BE_C"/>
</dbReference>
<dbReference type="STRING" id="70996.SE18_20825"/>
<reference evidence="7 8" key="1">
    <citation type="submission" date="2015-07" db="EMBL/GenBank/DDBJ databases">
        <title>Whole genome sequence of Herpetosiphon geysericola DSM 7119.</title>
        <authorList>
            <person name="Hemp J."/>
            <person name="Ward L.M."/>
            <person name="Pace L.A."/>
            <person name="Fischer W.W."/>
        </authorList>
    </citation>
    <scope>NUCLEOTIDE SEQUENCE [LARGE SCALE GENOMIC DNA]</scope>
    <source>
        <strain evidence="7 8">DSM 7119</strain>
    </source>
</reference>
<evidence type="ECO:0000313" key="8">
    <source>
        <dbReference type="Proteomes" id="UP000050277"/>
    </source>
</evidence>
<dbReference type="PANTHER" id="PTHR41695:SF1">
    <property type="entry name" value="1,4-ALPHA-GLUCAN BRANCHING ENZYME TK1436"/>
    <property type="match status" value="1"/>
</dbReference>
<gene>
    <name evidence="7" type="ORF">SE18_20825</name>
</gene>
<keyword evidence="8" id="KW-1185">Reference proteome</keyword>
<dbReference type="Pfam" id="PF09210">
    <property type="entry name" value="BE_C"/>
    <property type="match status" value="1"/>
</dbReference>
<feature type="active site" description="Nucleophile" evidence="3">
    <location>
        <position position="194"/>
    </location>
</feature>
<protein>
    <recommendedName>
        <fullName evidence="9">Glycoside hydrolase family 57 N-terminal domain-containing protein</fullName>
    </recommendedName>
</protein>
<dbReference type="SUPFAM" id="SSF88688">
    <property type="entry name" value="Families 57/38 glycoside transferase middle domain"/>
    <property type="match status" value="1"/>
</dbReference>
<dbReference type="InterPro" id="IPR027291">
    <property type="entry name" value="Glyco_hydro_38_N_sf"/>
</dbReference>
<evidence type="ECO:0008006" key="9">
    <source>
        <dbReference type="Google" id="ProtNLM"/>
    </source>
</evidence>
<dbReference type="PANTHER" id="PTHR41695">
    <property type="entry name" value="1,4-ALPHA-GLUCAN BRANCHING ENZYME RV3031-RELATED"/>
    <property type="match status" value="1"/>
</dbReference>
<dbReference type="SUPFAM" id="SSF88713">
    <property type="entry name" value="Glycoside hydrolase/deacetylase"/>
    <property type="match status" value="1"/>
</dbReference>
<dbReference type="RefSeq" id="WP_054536396.1">
    <property type="nucleotide sequence ID" value="NZ_LGKP01000035.1"/>
</dbReference>
<dbReference type="Proteomes" id="UP000050277">
    <property type="component" value="Unassembled WGS sequence"/>
</dbReference>
<dbReference type="InterPro" id="IPR004300">
    <property type="entry name" value="Glyco_hydro_57_N"/>
</dbReference>
<evidence type="ECO:0000259" key="6">
    <source>
        <dbReference type="Pfam" id="PF09210"/>
    </source>
</evidence>
<dbReference type="GO" id="GO:0030979">
    <property type="term" value="P:alpha-glucan biosynthetic process"/>
    <property type="evidence" value="ECO:0007669"/>
    <property type="project" value="InterPro"/>
</dbReference>
<feature type="domain" description="Glycoside hydrolase family 57 N-terminal" evidence="5">
    <location>
        <begin position="14"/>
        <end position="359"/>
    </location>
</feature>